<reference evidence="2 3" key="1">
    <citation type="submission" date="2020-02" db="EMBL/GenBank/DDBJ databases">
        <title>Draft genome sequence of Haematococcus lacustris strain NIES-144.</title>
        <authorList>
            <person name="Morimoto D."/>
            <person name="Nakagawa S."/>
            <person name="Yoshida T."/>
            <person name="Sawayama S."/>
        </authorList>
    </citation>
    <scope>NUCLEOTIDE SEQUENCE [LARGE SCALE GENOMIC DNA]</scope>
    <source>
        <strain evidence="2 3">NIES-144</strain>
    </source>
</reference>
<name>A0A699YJZ2_HAELA</name>
<keyword evidence="1" id="KW-0812">Transmembrane</keyword>
<evidence type="ECO:0000256" key="1">
    <source>
        <dbReference type="SAM" id="Phobius"/>
    </source>
</evidence>
<sequence>MDIILNRQHKVWATAFTNWPAGRSTALATLSTYKSGIDQPIQILYKELLAEFPDAKVLLTVRATIWKVDLLLRGAPAYVAALCPDVKYWIAMHDAYFAPSGLFQGRIHDKEHMRKVFEGWNAEVQRVVPPDRLLVFNVRQGWAPLCAFLGVPVPDDKPFPNVNDSAEFQQILVKIRRALTLLSWGIPAAGMALLASVVYAARKLH</sequence>
<dbReference type="InterPro" id="IPR040632">
    <property type="entry name" value="Sulfotransfer_4"/>
</dbReference>
<dbReference type="Gene3D" id="3.40.50.300">
    <property type="entry name" value="P-loop containing nucleotide triphosphate hydrolases"/>
    <property type="match status" value="1"/>
</dbReference>
<evidence type="ECO:0000313" key="3">
    <source>
        <dbReference type="Proteomes" id="UP000485058"/>
    </source>
</evidence>
<comment type="caution">
    <text evidence="2">The sequence shown here is derived from an EMBL/GenBank/DDBJ whole genome shotgun (WGS) entry which is preliminary data.</text>
</comment>
<keyword evidence="1" id="KW-1133">Transmembrane helix</keyword>
<dbReference type="SUPFAM" id="SSF52540">
    <property type="entry name" value="P-loop containing nucleoside triphosphate hydrolases"/>
    <property type="match status" value="1"/>
</dbReference>
<feature type="transmembrane region" description="Helical" evidence="1">
    <location>
        <begin position="178"/>
        <end position="201"/>
    </location>
</feature>
<organism evidence="2 3">
    <name type="scientific">Haematococcus lacustris</name>
    <name type="common">Green alga</name>
    <name type="synonym">Haematococcus pluvialis</name>
    <dbReference type="NCBI Taxonomy" id="44745"/>
    <lineage>
        <taxon>Eukaryota</taxon>
        <taxon>Viridiplantae</taxon>
        <taxon>Chlorophyta</taxon>
        <taxon>core chlorophytes</taxon>
        <taxon>Chlorophyceae</taxon>
        <taxon>CS clade</taxon>
        <taxon>Chlamydomonadales</taxon>
        <taxon>Haematococcaceae</taxon>
        <taxon>Haematococcus</taxon>
    </lineage>
</organism>
<keyword evidence="1" id="KW-0472">Membrane</keyword>
<dbReference type="PANTHER" id="PTHR36978:SF4">
    <property type="entry name" value="P-LOOP CONTAINING NUCLEOSIDE TRIPHOSPHATE HYDROLASE PROTEIN"/>
    <property type="match status" value="1"/>
</dbReference>
<keyword evidence="3" id="KW-1185">Reference proteome</keyword>
<gene>
    <name evidence="2" type="ORF">HaLaN_04761</name>
</gene>
<dbReference type="Proteomes" id="UP000485058">
    <property type="component" value="Unassembled WGS sequence"/>
</dbReference>
<dbReference type="AlphaFoldDB" id="A0A699YJZ2"/>
<dbReference type="InterPro" id="IPR027417">
    <property type="entry name" value="P-loop_NTPase"/>
</dbReference>
<dbReference type="EMBL" id="BLLF01000246">
    <property type="protein sequence ID" value="GFH09585.1"/>
    <property type="molecule type" value="Genomic_DNA"/>
</dbReference>
<proteinExistence type="predicted"/>
<dbReference type="Pfam" id="PF17784">
    <property type="entry name" value="Sulfotransfer_4"/>
    <property type="match status" value="1"/>
</dbReference>
<accession>A0A699YJZ2</accession>
<evidence type="ECO:0000313" key="2">
    <source>
        <dbReference type="EMBL" id="GFH09585.1"/>
    </source>
</evidence>
<dbReference type="PANTHER" id="PTHR36978">
    <property type="entry name" value="P-LOOP CONTAINING NUCLEOTIDE TRIPHOSPHATE HYDROLASE"/>
    <property type="match status" value="1"/>
</dbReference>
<protein>
    <submittedName>
        <fullName evidence="2">Uncharacterized protein</fullName>
    </submittedName>
</protein>